<feature type="transmembrane region" description="Helical" evidence="6">
    <location>
        <begin position="126"/>
        <end position="146"/>
    </location>
</feature>
<evidence type="ECO:0000313" key="9">
    <source>
        <dbReference type="Proteomes" id="UP000242367"/>
    </source>
</evidence>
<dbReference type="EMBL" id="MTBP01000002">
    <property type="protein sequence ID" value="POM25535.1"/>
    <property type="molecule type" value="Genomic_DNA"/>
</dbReference>
<reference evidence="8 9" key="1">
    <citation type="journal article" date="2017" name="Chemistry">
        <title>Isolation, Biosynthesis and Chemical Modifications of Rubterolones A-F: Rare Tropolone Alkaloids from Actinomadura sp. 5-2.</title>
        <authorList>
            <person name="Guo H."/>
            <person name="Benndorf R."/>
            <person name="Leichnitz D."/>
            <person name="Klassen J.L."/>
            <person name="Vollmers J."/>
            <person name="Gorls H."/>
            <person name="Steinacker M."/>
            <person name="Weigel C."/>
            <person name="Dahse H.M."/>
            <person name="Kaster A.K."/>
            <person name="de Beer Z.W."/>
            <person name="Poulsen M."/>
            <person name="Beemelmanns C."/>
        </authorList>
    </citation>
    <scope>NUCLEOTIDE SEQUENCE [LARGE SCALE GENOMIC DNA]</scope>
    <source>
        <strain evidence="8 9">5-2</strain>
    </source>
</reference>
<evidence type="ECO:0000259" key="7">
    <source>
        <dbReference type="Pfam" id="PF02683"/>
    </source>
</evidence>
<proteinExistence type="inferred from homology"/>
<accession>A0A2P4UKE8</accession>
<keyword evidence="3 6" id="KW-0812">Transmembrane</keyword>
<evidence type="ECO:0000256" key="5">
    <source>
        <dbReference type="ARBA" id="ARBA00023136"/>
    </source>
</evidence>
<protein>
    <submittedName>
        <fullName evidence="8">Cytochrome C biogenesis protein transmembrane region</fullName>
    </submittedName>
</protein>
<feature type="transmembrane region" description="Helical" evidence="6">
    <location>
        <begin position="207"/>
        <end position="228"/>
    </location>
</feature>
<comment type="subcellular location">
    <subcellularLocation>
        <location evidence="1">Membrane</location>
        <topology evidence="1">Multi-pass membrane protein</topology>
    </subcellularLocation>
</comment>
<dbReference type="PANTHER" id="PTHR31272:SF4">
    <property type="entry name" value="CYTOCHROME C-TYPE BIOGENESIS PROTEIN HI_1454-RELATED"/>
    <property type="match status" value="1"/>
</dbReference>
<dbReference type="Pfam" id="PF02683">
    <property type="entry name" value="DsbD_TM"/>
    <property type="match status" value="1"/>
</dbReference>
<dbReference type="InterPro" id="IPR051790">
    <property type="entry name" value="Cytochrome_c-biogenesis_DsbD"/>
</dbReference>
<feature type="transmembrane region" description="Helical" evidence="6">
    <location>
        <begin position="12"/>
        <end position="40"/>
    </location>
</feature>
<feature type="transmembrane region" description="Helical" evidence="6">
    <location>
        <begin position="61"/>
        <end position="89"/>
    </location>
</feature>
<dbReference type="InterPro" id="IPR003834">
    <property type="entry name" value="Cyt_c_assmbl_TM_dom"/>
</dbReference>
<feature type="domain" description="Cytochrome C biogenesis protein transmembrane" evidence="7">
    <location>
        <begin position="19"/>
        <end position="203"/>
    </location>
</feature>
<comment type="similarity">
    <text evidence="2">Belongs to the DsbD family.</text>
</comment>
<evidence type="ECO:0000256" key="1">
    <source>
        <dbReference type="ARBA" id="ARBA00004141"/>
    </source>
</evidence>
<evidence type="ECO:0000313" key="8">
    <source>
        <dbReference type="EMBL" id="POM25535.1"/>
    </source>
</evidence>
<evidence type="ECO:0000256" key="6">
    <source>
        <dbReference type="SAM" id="Phobius"/>
    </source>
</evidence>
<keyword evidence="9" id="KW-1185">Reference proteome</keyword>
<evidence type="ECO:0000256" key="2">
    <source>
        <dbReference type="ARBA" id="ARBA00006143"/>
    </source>
</evidence>
<dbReference type="RefSeq" id="WP_103564509.1">
    <property type="nucleotide sequence ID" value="NZ_MTBP01000002.1"/>
</dbReference>
<dbReference type="GO" id="GO:0016020">
    <property type="term" value="C:membrane"/>
    <property type="evidence" value="ECO:0007669"/>
    <property type="project" value="UniProtKB-SubCell"/>
</dbReference>
<dbReference type="Proteomes" id="UP000242367">
    <property type="component" value="Unassembled WGS sequence"/>
</dbReference>
<organism evidence="8 9">
    <name type="scientific">Actinomadura rubteroloni</name>
    <dbReference type="NCBI Taxonomy" id="1926885"/>
    <lineage>
        <taxon>Bacteria</taxon>
        <taxon>Bacillati</taxon>
        <taxon>Actinomycetota</taxon>
        <taxon>Actinomycetes</taxon>
        <taxon>Streptosporangiales</taxon>
        <taxon>Thermomonosporaceae</taxon>
        <taxon>Actinomadura</taxon>
    </lineage>
</organism>
<name>A0A2P4UKE8_9ACTN</name>
<keyword evidence="5 6" id="KW-0472">Membrane</keyword>
<dbReference type="AlphaFoldDB" id="A0A2P4UKE8"/>
<feature type="transmembrane region" description="Helical" evidence="6">
    <location>
        <begin position="166"/>
        <end position="186"/>
    </location>
</feature>
<dbReference type="PANTHER" id="PTHR31272">
    <property type="entry name" value="CYTOCHROME C-TYPE BIOGENESIS PROTEIN HI_1454-RELATED"/>
    <property type="match status" value="1"/>
</dbReference>
<evidence type="ECO:0000256" key="4">
    <source>
        <dbReference type="ARBA" id="ARBA00022989"/>
    </source>
</evidence>
<comment type="caution">
    <text evidence="8">The sequence shown here is derived from an EMBL/GenBank/DDBJ whole genome shotgun (WGS) entry which is preliminary data.</text>
</comment>
<sequence length="246" mass="25109">MSVGQTVSDGSLLAAAPLAAVAGLVSFASPCVLPLVPGYLSYVTGMTGADLADRRRGRLTLGVALFVAGFSAVFVAMGTLAGGLGRWLAEYADPISRGLGAVTIVFGFAFMGFVPGLQRTVKSGRVPAAGLAGAPVLGVLFGLGWTPCIGPTLAAVQTLSFSEGSAGRGALLSLFYCAGLGLPFLAAALAYRRALGAFGAVKRHYPLVMRIGGGMLVVIGVLLVTGVWNDLTIELKSWINGFEPVM</sequence>
<gene>
    <name evidence="8" type="ORF">BTM25_41830</name>
</gene>
<dbReference type="GO" id="GO:0017004">
    <property type="term" value="P:cytochrome complex assembly"/>
    <property type="evidence" value="ECO:0007669"/>
    <property type="project" value="InterPro"/>
</dbReference>
<evidence type="ECO:0000256" key="3">
    <source>
        <dbReference type="ARBA" id="ARBA00022692"/>
    </source>
</evidence>
<feature type="transmembrane region" description="Helical" evidence="6">
    <location>
        <begin position="95"/>
        <end position="114"/>
    </location>
</feature>
<keyword evidence="4 6" id="KW-1133">Transmembrane helix</keyword>